<gene>
    <name evidence="1" type="ORF">HMPREF9944_01753</name>
</gene>
<dbReference type="PATRIC" id="fig|999422.3.peg.1844"/>
<dbReference type="Proteomes" id="UP000003167">
    <property type="component" value="Unassembled WGS sequence"/>
</dbReference>
<keyword evidence="2" id="KW-1185">Reference proteome</keyword>
<dbReference type="AlphaFoldDB" id="H1HNK9"/>
<name>H1HNK9_9BACT</name>
<dbReference type="HOGENOM" id="CLU_1026217_0_0_10"/>
<proteinExistence type="predicted"/>
<organism evidence="1 2">
    <name type="scientific">Segatella maculosa OT 289</name>
    <dbReference type="NCBI Taxonomy" id="999422"/>
    <lineage>
        <taxon>Bacteria</taxon>
        <taxon>Pseudomonadati</taxon>
        <taxon>Bacteroidota</taxon>
        <taxon>Bacteroidia</taxon>
        <taxon>Bacteroidales</taxon>
        <taxon>Prevotellaceae</taxon>
        <taxon>Segatella</taxon>
    </lineage>
</organism>
<accession>H1HNK9</accession>
<evidence type="ECO:0008006" key="3">
    <source>
        <dbReference type="Google" id="ProtNLM"/>
    </source>
</evidence>
<sequence>MFVVPTFLCYYSKCTSRDCLFARLSGATTGPDIMPQWSIDWETGSSYEWNRRNGAHEHTWTINTSLFRLGLTTNVELRFQLDESATLASQKLYGGISNASVGTKIKVFEGSKGLPKTAFLGTILLPGSSQSHYLPKHIGVQSHLLFENNITEFFSIGYDIGVEWSGETHRPDIFFGAGLNFQPTDRWCFFIESYNRFNSEKQEDWARPGHRSHFNCMGETGVSYIVIPRLQLNMYNDICFNEPFKYVNLGVGMAWLLH</sequence>
<dbReference type="EMBL" id="AGEK01000030">
    <property type="protein sequence ID" value="EHO68888.1"/>
    <property type="molecule type" value="Genomic_DNA"/>
</dbReference>
<comment type="caution">
    <text evidence="1">The sequence shown here is derived from an EMBL/GenBank/DDBJ whole genome shotgun (WGS) entry which is preliminary data.</text>
</comment>
<dbReference type="STRING" id="999422.HMPREF9944_01753"/>
<evidence type="ECO:0000313" key="2">
    <source>
        <dbReference type="Proteomes" id="UP000003167"/>
    </source>
</evidence>
<protein>
    <recommendedName>
        <fullName evidence="3">Transporter</fullName>
    </recommendedName>
</protein>
<reference evidence="1 2" key="1">
    <citation type="submission" date="2011-12" db="EMBL/GenBank/DDBJ databases">
        <title>The Genome Sequence of Prevotella maculosa OT 289.</title>
        <authorList>
            <consortium name="The Broad Institute Genome Sequencing Platform"/>
            <person name="Earl A."/>
            <person name="Ward D."/>
            <person name="Feldgarden M."/>
            <person name="Gevers D."/>
            <person name="Izard J."/>
            <person name="Blanton J.M."/>
            <person name="Mathney J."/>
            <person name="Tanner A.C."/>
            <person name="Dewhirst F.E."/>
            <person name="Young S.K."/>
            <person name="Zeng Q."/>
            <person name="Gargeya S."/>
            <person name="Fitzgerald M."/>
            <person name="Haas B."/>
            <person name="Abouelleil A."/>
            <person name="Alvarado L."/>
            <person name="Arachchi H.M."/>
            <person name="Berlin A."/>
            <person name="Chapman S.B."/>
            <person name="Gearin G."/>
            <person name="Goldberg J."/>
            <person name="Griggs A."/>
            <person name="Gujja S."/>
            <person name="Hansen M."/>
            <person name="Heiman D."/>
            <person name="Howarth C."/>
            <person name="Larimer J."/>
            <person name="Lui A."/>
            <person name="MacDonald P.J.P."/>
            <person name="McCowen C."/>
            <person name="Montmayeur A."/>
            <person name="Murphy C."/>
            <person name="Neiman D."/>
            <person name="Pearson M."/>
            <person name="Priest M."/>
            <person name="Roberts A."/>
            <person name="Saif S."/>
            <person name="Shea T."/>
            <person name="Sisk P."/>
            <person name="Stolte C."/>
            <person name="Sykes S."/>
            <person name="Wortman J."/>
            <person name="Nusbaum C."/>
            <person name="Birren B."/>
        </authorList>
    </citation>
    <scope>NUCLEOTIDE SEQUENCE [LARGE SCALE GENOMIC DNA]</scope>
    <source>
        <strain evidence="1 2">OT 289</strain>
    </source>
</reference>
<evidence type="ECO:0000313" key="1">
    <source>
        <dbReference type="EMBL" id="EHO68888.1"/>
    </source>
</evidence>